<organism evidence="1 2">
    <name type="scientific">Coccidioides posadasii RMSCC 3488</name>
    <dbReference type="NCBI Taxonomy" id="454284"/>
    <lineage>
        <taxon>Eukaryota</taxon>
        <taxon>Fungi</taxon>
        <taxon>Dikarya</taxon>
        <taxon>Ascomycota</taxon>
        <taxon>Pezizomycotina</taxon>
        <taxon>Eurotiomycetes</taxon>
        <taxon>Eurotiomycetidae</taxon>
        <taxon>Onygenales</taxon>
        <taxon>Onygenaceae</taxon>
        <taxon>Coccidioides</taxon>
    </lineage>
</organism>
<protein>
    <submittedName>
        <fullName evidence="1">Uncharacterized protein</fullName>
    </submittedName>
</protein>
<accession>A0A0J6FH72</accession>
<gene>
    <name evidence="1" type="ORF">CPAG_04580</name>
</gene>
<dbReference type="VEuPathDB" id="FungiDB:CPAG_04580"/>
<dbReference type="EMBL" id="DS268110">
    <property type="protein sequence ID" value="KMM68249.1"/>
    <property type="molecule type" value="Genomic_DNA"/>
</dbReference>
<proteinExistence type="predicted"/>
<reference evidence="2" key="2">
    <citation type="journal article" date="2009" name="Genome Res.">
        <title>Comparative genomic analyses of the human fungal pathogens Coccidioides and their relatives.</title>
        <authorList>
            <person name="Sharpton T.J."/>
            <person name="Stajich J.E."/>
            <person name="Rounsley S.D."/>
            <person name="Gardner M.J."/>
            <person name="Wortman J.R."/>
            <person name="Jordar V.S."/>
            <person name="Maiti R."/>
            <person name="Kodira C.D."/>
            <person name="Neafsey D.E."/>
            <person name="Zeng Q."/>
            <person name="Hung C.-Y."/>
            <person name="McMahan C."/>
            <person name="Muszewska A."/>
            <person name="Grynberg M."/>
            <person name="Mandel M.A."/>
            <person name="Kellner E.M."/>
            <person name="Barker B.M."/>
            <person name="Galgiani J.N."/>
            <person name="Orbach M.J."/>
            <person name="Kirkland T.N."/>
            <person name="Cole G.T."/>
            <person name="Henn M.R."/>
            <person name="Birren B.W."/>
            <person name="Taylor J.W."/>
        </authorList>
    </citation>
    <scope>NUCLEOTIDE SEQUENCE [LARGE SCALE GENOMIC DNA]</scope>
    <source>
        <strain evidence="2">RMSCC 3488</strain>
    </source>
</reference>
<reference evidence="1 2" key="1">
    <citation type="submission" date="2007-06" db="EMBL/GenBank/DDBJ databases">
        <title>The Genome Sequence of Coccidioides posadasii RMSCC_3488.</title>
        <authorList>
            <consortium name="Coccidioides Genome Resources Consortium"/>
            <consortium name="The Broad Institute Genome Sequencing Platform"/>
            <person name="Henn M.R."/>
            <person name="Sykes S."/>
            <person name="Young S."/>
            <person name="Jaffe D."/>
            <person name="Berlin A."/>
            <person name="Alvarez P."/>
            <person name="Butler J."/>
            <person name="Gnerre S."/>
            <person name="Grabherr M."/>
            <person name="Mauceli E."/>
            <person name="Brockman W."/>
            <person name="Kodira C."/>
            <person name="Alvarado L."/>
            <person name="Zeng Q."/>
            <person name="Crawford M."/>
            <person name="Antoine C."/>
            <person name="Devon K."/>
            <person name="Galgiani J."/>
            <person name="Orsborn K."/>
            <person name="Lewis M.L."/>
            <person name="Nusbaum C."/>
            <person name="Galagan J."/>
            <person name="Birren B."/>
        </authorList>
    </citation>
    <scope>NUCLEOTIDE SEQUENCE [LARGE SCALE GENOMIC DNA]</scope>
    <source>
        <strain evidence="1 2">RMSCC 3488</strain>
    </source>
</reference>
<sequence length="127" mass="13722">MKAVMQTRSCLGRLFNAVELGVKARDATSEQTSIRRRGFAAIARGEDPVVCSASLVPRSMNNRSPVLDGKKKPRNIQISLSLRRSALKLLGPGMLHEDDSGNPTGIKVSWTDAVACSHAHRPCLAVD</sequence>
<reference evidence="2" key="3">
    <citation type="journal article" date="2010" name="Genome Res.">
        <title>Population genomic sequencing of Coccidioides fungi reveals recent hybridization and transposon control.</title>
        <authorList>
            <person name="Neafsey D.E."/>
            <person name="Barker B.M."/>
            <person name="Sharpton T.J."/>
            <person name="Stajich J.E."/>
            <person name="Park D.J."/>
            <person name="Whiston E."/>
            <person name="Hung C.-Y."/>
            <person name="McMahan C."/>
            <person name="White J."/>
            <person name="Sykes S."/>
            <person name="Heiman D."/>
            <person name="Young S."/>
            <person name="Zeng Q."/>
            <person name="Abouelleil A."/>
            <person name="Aftuck L."/>
            <person name="Bessette D."/>
            <person name="Brown A."/>
            <person name="FitzGerald M."/>
            <person name="Lui A."/>
            <person name="Macdonald J.P."/>
            <person name="Priest M."/>
            <person name="Orbach M.J."/>
            <person name="Galgiani J.N."/>
            <person name="Kirkland T.N."/>
            <person name="Cole G.T."/>
            <person name="Birren B.W."/>
            <person name="Henn M.R."/>
            <person name="Taylor J.W."/>
            <person name="Rounsley S.D."/>
        </authorList>
    </citation>
    <scope>NUCLEOTIDE SEQUENCE [LARGE SCALE GENOMIC DNA]</scope>
    <source>
        <strain evidence="2">RMSCC 3488</strain>
    </source>
</reference>
<evidence type="ECO:0000313" key="2">
    <source>
        <dbReference type="Proteomes" id="UP000054567"/>
    </source>
</evidence>
<evidence type="ECO:0000313" key="1">
    <source>
        <dbReference type="EMBL" id="KMM68249.1"/>
    </source>
</evidence>
<dbReference type="Proteomes" id="UP000054567">
    <property type="component" value="Unassembled WGS sequence"/>
</dbReference>
<name>A0A0J6FH72_COCPO</name>
<dbReference type="AlphaFoldDB" id="A0A0J6FH72"/>